<sequence length="90" mass="10103">MFCFSDFLPFLFFFCGFFSLPSLRSYLSLHQCFRNSGRWEGMSDGASVWIKPAFSSDEASRGYLIGGYLVIVCLWLVLCICNSCALDGIA</sequence>
<feature type="transmembrane region" description="Helical" evidence="1">
    <location>
        <begin position="63"/>
        <end position="86"/>
    </location>
</feature>
<evidence type="ECO:0000256" key="1">
    <source>
        <dbReference type="SAM" id="Phobius"/>
    </source>
</evidence>
<dbReference type="AlphaFoldDB" id="A0A2T6ZVH3"/>
<comment type="caution">
    <text evidence="2">The sequence shown here is derived from an EMBL/GenBank/DDBJ whole genome shotgun (WGS) entry which is preliminary data.</text>
</comment>
<dbReference type="EMBL" id="NESQ01000090">
    <property type="protein sequence ID" value="PUU79476.1"/>
    <property type="molecule type" value="Genomic_DNA"/>
</dbReference>
<feature type="transmembrane region" description="Helical" evidence="1">
    <location>
        <begin position="7"/>
        <end position="27"/>
    </location>
</feature>
<protein>
    <submittedName>
        <fullName evidence="2">Uncharacterized protein</fullName>
    </submittedName>
</protein>
<accession>A0A2T6ZVH3</accession>
<keyword evidence="1" id="KW-0812">Transmembrane</keyword>
<proteinExistence type="predicted"/>
<evidence type="ECO:0000313" key="2">
    <source>
        <dbReference type="EMBL" id="PUU79476.1"/>
    </source>
</evidence>
<keyword evidence="1" id="KW-1133">Transmembrane helix</keyword>
<keyword evidence="3" id="KW-1185">Reference proteome</keyword>
<reference evidence="2 3" key="1">
    <citation type="submission" date="2017-04" db="EMBL/GenBank/DDBJ databases">
        <title>Draft genome sequence of Tuber borchii Vittad., a whitish edible truffle.</title>
        <authorList>
            <consortium name="DOE Joint Genome Institute"/>
            <person name="Murat C."/>
            <person name="Kuo A."/>
            <person name="Barry K.W."/>
            <person name="Clum A."/>
            <person name="Dockter R.B."/>
            <person name="Fauchery L."/>
            <person name="Iotti M."/>
            <person name="Kohler A."/>
            <person name="Labutti K."/>
            <person name="Lindquist E.A."/>
            <person name="Lipzen A."/>
            <person name="Ohm R.A."/>
            <person name="Wang M."/>
            <person name="Grigoriev I.V."/>
            <person name="Zambonelli A."/>
            <person name="Martin F.M."/>
        </authorList>
    </citation>
    <scope>NUCLEOTIDE SEQUENCE [LARGE SCALE GENOMIC DNA]</scope>
    <source>
        <strain evidence="2 3">Tbo3840</strain>
    </source>
</reference>
<organism evidence="2 3">
    <name type="scientific">Tuber borchii</name>
    <name type="common">White truffle</name>
    <dbReference type="NCBI Taxonomy" id="42251"/>
    <lineage>
        <taxon>Eukaryota</taxon>
        <taxon>Fungi</taxon>
        <taxon>Dikarya</taxon>
        <taxon>Ascomycota</taxon>
        <taxon>Pezizomycotina</taxon>
        <taxon>Pezizomycetes</taxon>
        <taxon>Pezizales</taxon>
        <taxon>Tuberaceae</taxon>
        <taxon>Tuber</taxon>
    </lineage>
</organism>
<keyword evidence="1" id="KW-0472">Membrane</keyword>
<dbReference type="Proteomes" id="UP000244722">
    <property type="component" value="Unassembled WGS sequence"/>
</dbReference>
<gene>
    <name evidence="2" type="ORF">B9Z19DRAFT_823965</name>
</gene>
<name>A0A2T6ZVH3_TUBBO</name>
<evidence type="ECO:0000313" key="3">
    <source>
        <dbReference type="Proteomes" id="UP000244722"/>
    </source>
</evidence>